<keyword evidence="3 5" id="KW-1133">Transmembrane helix</keyword>
<evidence type="ECO:0000259" key="6">
    <source>
        <dbReference type="Pfam" id="PF04932"/>
    </source>
</evidence>
<feature type="transmembrane region" description="Helical" evidence="5">
    <location>
        <begin position="361"/>
        <end position="381"/>
    </location>
</feature>
<dbReference type="PANTHER" id="PTHR37422:SF13">
    <property type="entry name" value="LIPOPOLYSACCHARIDE BIOSYNTHESIS PROTEIN PA4999-RELATED"/>
    <property type="match status" value="1"/>
</dbReference>
<protein>
    <recommendedName>
        <fullName evidence="6">O-antigen ligase-related domain-containing protein</fullName>
    </recommendedName>
</protein>
<dbReference type="Proteomes" id="UP000035154">
    <property type="component" value="Unassembled WGS sequence"/>
</dbReference>
<feature type="transmembrane region" description="Helical" evidence="5">
    <location>
        <begin position="12"/>
        <end position="30"/>
    </location>
</feature>
<sequence>MSKILSINDKTRYVLYTLILLFMYSVKYKIDNQPKIVPFFSLAIIFTFALLYLNVIVFKSSNILSLLQKKQIILFLLFILFIFISIDLNSNRGFKDFFYAISWSLLLPLFILTYKNNTINTEDRFFLFTKSILFFSIFASVIAILTFLNIINLEIGNYVLKQNYWTSTRIHGFLGDPTAFGALIGFCFISLSYLHKVKPIKFINLLYFLLILMFILSGSRNAIISCLIVIFTTYNLINKTYIFSALKLILLFLFLEMVVLWYLGFDILYVIFFRGDLDSSVESSRFYIWNQVVQLYLDGNILNQLFGYGTGSLGSVYRASFNSNLEYLYDYGIFGLLLYNTAILFGVLSGVYKYKKTSNPVFLLGIRLIIFGYAFGLFFNGFPTDTFHFSVLSLILGLFIVAINIPHVKKDLNAL</sequence>
<dbReference type="Pfam" id="PF04932">
    <property type="entry name" value="Wzy_C"/>
    <property type="match status" value="1"/>
</dbReference>
<feature type="transmembrane region" description="Helical" evidence="5">
    <location>
        <begin position="126"/>
        <end position="150"/>
    </location>
</feature>
<feature type="domain" description="O-antigen ligase-related" evidence="6">
    <location>
        <begin position="206"/>
        <end position="339"/>
    </location>
</feature>
<evidence type="ECO:0000256" key="2">
    <source>
        <dbReference type="ARBA" id="ARBA00022692"/>
    </source>
</evidence>
<evidence type="ECO:0000256" key="3">
    <source>
        <dbReference type="ARBA" id="ARBA00022989"/>
    </source>
</evidence>
<dbReference type="PANTHER" id="PTHR37422">
    <property type="entry name" value="TEICHURONIC ACID BIOSYNTHESIS PROTEIN TUAE"/>
    <property type="match status" value="1"/>
</dbReference>
<keyword evidence="2 5" id="KW-0812">Transmembrane</keyword>
<name>A0A0G9L612_9BACT</name>
<dbReference type="EMBL" id="JAIW01000002">
    <property type="protein sequence ID" value="KLE11773.1"/>
    <property type="molecule type" value="Genomic_DNA"/>
</dbReference>
<feature type="transmembrane region" description="Helical" evidence="5">
    <location>
        <begin position="36"/>
        <end position="60"/>
    </location>
</feature>
<proteinExistence type="predicted"/>
<gene>
    <name evidence="7" type="ORF">AF80_00045</name>
</gene>
<keyword evidence="4 5" id="KW-0472">Membrane</keyword>
<dbReference type="AlphaFoldDB" id="A0A0G9L612"/>
<dbReference type="InterPro" id="IPR051533">
    <property type="entry name" value="WaaL-like"/>
</dbReference>
<evidence type="ECO:0000313" key="7">
    <source>
        <dbReference type="EMBL" id="KLE11773.1"/>
    </source>
</evidence>
<dbReference type="GO" id="GO:0016020">
    <property type="term" value="C:membrane"/>
    <property type="evidence" value="ECO:0007669"/>
    <property type="project" value="UniProtKB-SubCell"/>
</dbReference>
<evidence type="ECO:0000256" key="5">
    <source>
        <dbReference type="SAM" id="Phobius"/>
    </source>
</evidence>
<comment type="caution">
    <text evidence="7">The sequence shown here is derived from an EMBL/GenBank/DDBJ whole genome shotgun (WGS) entry which is preliminary data.</text>
</comment>
<organism evidence="7 8">
    <name type="scientific">Aliarcobacter butzleri L355</name>
    <dbReference type="NCBI Taxonomy" id="1447263"/>
    <lineage>
        <taxon>Bacteria</taxon>
        <taxon>Pseudomonadati</taxon>
        <taxon>Campylobacterota</taxon>
        <taxon>Epsilonproteobacteria</taxon>
        <taxon>Campylobacterales</taxon>
        <taxon>Arcobacteraceae</taxon>
        <taxon>Aliarcobacter</taxon>
    </lineage>
</organism>
<dbReference type="PATRIC" id="fig|1447263.3.peg.9"/>
<evidence type="ECO:0000256" key="1">
    <source>
        <dbReference type="ARBA" id="ARBA00004141"/>
    </source>
</evidence>
<feature type="transmembrane region" description="Helical" evidence="5">
    <location>
        <begin position="387"/>
        <end position="405"/>
    </location>
</feature>
<dbReference type="InterPro" id="IPR007016">
    <property type="entry name" value="O-antigen_ligase-rel_domated"/>
</dbReference>
<feature type="transmembrane region" description="Helical" evidence="5">
    <location>
        <begin position="72"/>
        <end position="91"/>
    </location>
</feature>
<feature type="transmembrane region" description="Helical" evidence="5">
    <location>
        <begin position="170"/>
        <end position="193"/>
    </location>
</feature>
<evidence type="ECO:0000313" key="8">
    <source>
        <dbReference type="Proteomes" id="UP000035154"/>
    </source>
</evidence>
<reference evidence="7 8" key="1">
    <citation type="submission" date="2014-01" db="EMBL/GenBank/DDBJ databases">
        <title>Development of a Comparative Genomic Fingerprinting Assay for High Resolution Genotyping of Arcobacter butzleri.</title>
        <authorList>
            <person name="Webb A.L."/>
            <person name="Inglis G.D."/>
            <person name="Kruczkiewicz P."/>
            <person name="Selinger L.B."/>
            <person name="Taboada E.N."/>
        </authorList>
    </citation>
    <scope>NUCLEOTIDE SEQUENCE [LARGE SCALE GENOMIC DNA]</scope>
    <source>
        <strain evidence="7 8">L355</strain>
    </source>
</reference>
<evidence type="ECO:0000256" key="4">
    <source>
        <dbReference type="ARBA" id="ARBA00023136"/>
    </source>
</evidence>
<accession>A0A0G9L612</accession>
<feature type="transmembrane region" description="Helical" evidence="5">
    <location>
        <begin position="331"/>
        <end position="352"/>
    </location>
</feature>
<feature type="transmembrane region" description="Helical" evidence="5">
    <location>
        <begin position="249"/>
        <end position="272"/>
    </location>
</feature>
<comment type="subcellular location">
    <subcellularLocation>
        <location evidence="1">Membrane</location>
        <topology evidence="1">Multi-pass membrane protein</topology>
    </subcellularLocation>
</comment>